<accession>A0ABU9TTG6</accession>
<keyword evidence="4" id="KW-1133">Transmembrane helix</keyword>
<name>A0ABU9TTG6_9GAMM</name>
<keyword evidence="3" id="KW-0812">Transmembrane</keyword>
<dbReference type="InterPro" id="IPR026265">
    <property type="entry name" value="LptC"/>
</dbReference>
<keyword evidence="1" id="KW-1003">Cell membrane</keyword>
<evidence type="ECO:0000313" key="7">
    <source>
        <dbReference type="Proteomes" id="UP001449225"/>
    </source>
</evidence>
<dbReference type="NCBIfam" id="TIGR04409">
    <property type="entry name" value="LptC_YrbK"/>
    <property type="match status" value="1"/>
</dbReference>
<organism evidence="6 7">
    <name type="scientific">Neptuniibacter pectenicola</name>
    <dbReference type="NCBI Taxonomy" id="1806669"/>
    <lineage>
        <taxon>Bacteria</taxon>
        <taxon>Pseudomonadati</taxon>
        <taxon>Pseudomonadota</taxon>
        <taxon>Gammaproteobacteria</taxon>
        <taxon>Oceanospirillales</taxon>
        <taxon>Oceanospirillaceae</taxon>
        <taxon>Neptuniibacter</taxon>
    </lineage>
</organism>
<dbReference type="InterPro" id="IPR010664">
    <property type="entry name" value="LipoPS_assembly_LptC-rel"/>
</dbReference>
<dbReference type="Proteomes" id="UP001449225">
    <property type="component" value="Unassembled WGS sequence"/>
</dbReference>
<evidence type="ECO:0000256" key="4">
    <source>
        <dbReference type="ARBA" id="ARBA00022989"/>
    </source>
</evidence>
<sequence>MLDLSNKIRVGLAAVILIPVLLYWGFASSPNETERENVSLLHGMDYFVETAVIKEWDAEGKLLRTLHTDQLEHYPNLKLSTLDKPESISIRKDYSKVKITSDTGTVLDDNNQTNLAGNVIVNDNPDSTSATILSTEQLTIYPNRDYAETDEPVNIVSSQSILKGVGMDIDFNTRILNLHSRVEGSHDNAK</sequence>
<evidence type="ECO:0000256" key="1">
    <source>
        <dbReference type="ARBA" id="ARBA00022475"/>
    </source>
</evidence>
<keyword evidence="7" id="KW-1185">Reference proteome</keyword>
<dbReference type="RefSeq" id="WP_339889674.1">
    <property type="nucleotide sequence ID" value="NZ_CAXBCE010000001.1"/>
</dbReference>
<comment type="caution">
    <text evidence="6">The sequence shown here is derived from an EMBL/GenBank/DDBJ whole genome shotgun (WGS) entry which is preliminary data.</text>
</comment>
<dbReference type="PANTHER" id="PTHR37481:SF1">
    <property type="entry name" value="LIPOPOLYSACCHARIDE EXPORT SYSTEM PROTEIN LPTC"/>
    <property type="match status" value="1"/>
</dbReference>
<gene>
    <name evidence="6" type="primary">lptC</name>
    <name evidence="6" type="ORF">WNY58_08795</name>
</gene>
<reference evidence="6 7" key="1">
    <citation type="submission" date="2024-03" db="EMBL/GenBank/DDBJ databases">
        <title>Community enrichment and isolation of bacterial strains for fucoidan degradation.</title>
        <authorList>
            <person name="Sichert A."/>
        </authorList>
    </citation>
    <scope>NUCLEOTIDE SEQUENCE [LARGE SCALE GENOMIC DNA]</scope>
    <source>
        <strain evidence="6 7">AS76</strain>
    </source>
</reference>
<dbReference type="Gene3D" id="2.60.450.10">
    <property type="entry name" value="Lipopolysaccharide (LPS) transport protein A like domain"/>
    <property type="match status" value="1"/>
</dbReference>
<dbReference type="PANTHER" id="PTHR37481">
    <property type="entry name" value="LIPOPOLYSACCHARIDE EXPORT SYSTEM PROTEIN LPTC"/>
    <property type="match status" value="1"/>
</dbReference>
<keyword evidence="5" id="KW-0472">Membrane</keyword>
<evidence type="ECO:0000256" key="5">
    <source>
        <dbReference type="ARBA" id="ARBA00023136"/>
    </source>
</evidence>
<proteinExistence type="predicted"/>
<protein>
    <submittedName>
        <fullName evidence="6">LPS export ABC transporter periplasmic protein LptC</fullName>
    </submittedName>
</protein>
<keyword evidence="2" id="KW-0997">Cell inner membrane</keyword>
<dbReference type="Pfam" id="PF06835">
    <property type="entry name" value="LptC"/>
    <property type="match status" value="1"/>
</dbReference>
<evidence type="ECO:0000313" key="6">
    <source>
        <dbReference type="EMBL" id="MEM5536487.1"/>
    </source>
</evidence>
<dbReference type="EMBL" id="JBBMRA010000006">
    <property type="protein sequence ID" value="MEM5536487.1"/>
    <property type="molecule type" value="Genomic_DNA"/>
</dbReference>
<dbReference type="InterPro" id="IPR052363">
    <property type="entry name" value="LPS_export_LptC"/>
</dbReference>
<evidence type="ECO:0000256" key="2">
    <source>
        <dbReference type="ARBA" id="ARBA00022519"/>
    </source>
</evidence>
<evidence type="ECO:0000256" key="3">
    <source>
        <dbReference type="ARBA" id="ARBA00022692"/>
    </source>
</evidence>